<organism evidence="1 2">
    <name type="scientific">Zobellia uliginosa</name>
    <dbReference type="NCBI Taxonomy" id="143224"/>
    <lineage>
        <taxon>Bacteria</taxon>
        <taxon>Pseudomonadati</taxon>
        <taxon>Bacteroidota</taxon>
        <taxon>Flavobacteriia</taxon>
        <taxon>Flavobacteriales</taxon>
        <taxon>Flavobacteriaceae</taxon>
        <taxon>Zobellia</taxon>
    </lineage>
</organism>
<name>A0ABY1L245_9FLAO</name>
<dbReference type="SUPFAM" id="SSF51126">
    <property type="entry name" value="Pectin lyase-like"/>
    <property type="match status" value="1"/>
</dbReference>
<dbReference type="InterPro" id="IPR011050">
    <property type="entry name" value="Pectin_lyase_fold/virulence"/>
</dbReference>
<evidence type="ECO:0000313" key="2">
    <source>
        <dbReference type="Proteomes" id="UP000185728"/>
    </source>
</evidence>
<dbReference type="Proteomes" id="UP000185728">
    <property type="component" value="Unassembled WGS sequence"/>
</dbReference>
<dbReference type="EMBL" id="FTOB01000011">
    <property type="protein sequence ID" value="SIT11606.1"/>
    <property type="molecule type" value="Genomic_DNA"/>
</dbReference>
<evidence type="ECO:0008006" key="3">
    <source>
        <dbReference type="Google" id="ProtNLM"/>
    </source>
</evidence>
<protein>
    <recommendedName>
        <fullName evidence="3">Right handed beta helix region</fullName>
    </recommendedName>
</protein>
<evidence type="ECO:0000313" key="1">
    <source>
        <dbReference type="EMBL" id="SIT11606.1"/>
    </source>
</evidence>
<dbReference type="Gene3D" id="2.160.20.10">
    <property type="entry name" value="Single-stranded right-handed beta-helix, Pectin lyase-like"/>
    <property type="match status" value="1"/>
</dbReference>
<reference evidence="1 2" key="1">
    <citation type="submission" date="2017-01" db="EMBL/GenBank/DDBJ databases">
        <authorList>
            <person name="Varghese N."/>
            <person name="Submissions S."/>
        </authorList>
    </citation>
    <scope>NUCLEOTIDE SEQUENCE [LARGE SCALE GENOMIC DNA]</scope>
    <source>
        <strain evidence="1 2">DSM 2061</strain>
    </source>
</reference>
<dbReference type="InterPro" id="IPR012334">
    <property type="entry name" value="Pectin_lyas_fold"/>
</dbReference>
<comment type="caution">
    <text evidence="1">The sequence shown here is derived from an EMBL/GenBank/DDBJ whole genome shotgun (WGS) entry which is preliminary data.</text>
</comment>
<accession>A0ABY1L245</accession>
<dbReference type="RefSeq" id="WP_076457082.1">
    <property type="nucleotide sequence ID" value="NZ_FTOB01000011.1"/>
</dbReference>
<sequence>MKFKQFAQKATTSLLGLMLCLVSCDDPTELVNEPEVEVQSVKATANANQIANKGVQKNLTPNVFIKNGVGYQGPSQSVINTFPKFVVDELPKHNATQRIQAAIDQASARNGGRVIIRPGKYIVKEINLKSNVHIRLKPNVIMVADQRDQSPAARVKHKDIFLIGRRKNIKNVSIVGEGKGQSRPKFRYFRESKRNEGGVRAFSVNGVKNCFIQNVLIEDNETRFAGIDFNFNFSDVSKAGRPTNVTIDNCEIKKGAYGYGLVQLNCGLNVLLSNLTGEGGITARIESDNRTFKSKTIGIDNAHVRNVLTINGNTSVLLQPWNVVNGNVFIDGAYAINCNFAVESQDGYQDTTGKGRFGPNSSIKNVAAVYGLTATGHFAHEKAIPNCLLRFFKKNEPSPDAEESGARVGPSICVVGDFVTREANRVKVFGSTVSATVPNNTNPANTVNSRVDILTGNAIAHRGNDPNKQCGWRAYN</sequence>
<keyword evidence="2" id="KW-1185">Reference proteome</keyword>
<proteinExistence type="predicted"/>
<gene>
    <name evidence="1" type="ORF">SAMN05421766_11119</name>
</gene>